<dbReference type="EMBL" id="LQYT01000140">
    <property type="protein sequence ID" value="KYD08359.1"/>
    <property type="molecule type" value="Genomic_DNA"/>
</dbReference>
<name>A0A150L8L2_9BACI</name>
<evidence type="ECO:0000313" key="1">
    <source>
        <dbReference type="EMBL" id="KYD08359.1"/>
    </source>
</evidence>
<accession>A0A150L8L2</accession>
<organism evidence="1 2">
    <name type="scientific">Caldibacillus debilis</name>
    <dbReference type="NCBI Taxonomy" id="301148"/>
    <lineage>
        <taxon>Bacteria</taxon>
        <taxon>Bacillati</taxon>
        <taxon>Bacillota</taxon>
        <taxon>Bacilli</taxon>
        <taxon>Bacillales</taxon>
        <taxon>Bacillaceae</taxon>
        <taxon>Caldibacillus</taxon>
    </lineage>
</organism>
<evidence type="ECO:0000313" key="2">
    <source>
        <dbReference type="Proteomes" id="UP000075683"/>
    </source>
</evidence>
<gene>
    <name evidence="1" type="ORF">B4135_4070</name>
</gene>
<dbReference type="Proteomes" id="UP000075683">
    <property type="component" value="Unassembled WGS sequence"/>
</dbReference>
<sequence length="42" mass="4573">MPDTSRAGKYGKRLAMRTGERRRCHPLEEPMAVTAKATGKGG</sequence>
<reference evidence="1 2" key="1">
    <citation type="submission" date="2016-01" db="EMBL/GenBank/DDBJ databases">
        <title>Draft Genome Sequences of Seven Thermophilic Sporeformers Isolated from Foods.</title>
        <authorList>
            <person name="Berendsen E.M."/>
            <person name="Wells-Bennik M.H."/>
            <person name="Krawcyk A.O."/>
            <person name="De Jong A."/>
            <person name="Holsappel S."/>
            <person name="Eijlander R.T."/>
            <person name="Kuipers O.P."/>
        </authorList>
    </citation>
    <scope>NUCLEOTIDE SEQUENCE [LARGE SCALE GENOMIC DNA]</scope>
    <source>
        <strain evidence="1 2">B4135</strain>
    </source>
</reference>
<proteinExistence type="predicted"/>
<protein>
    <submittedName>
        <fullName evidence="1">Uncharacterized protein</fullName>
    </submittedName>
</protein>
<dbReference type="STRING" id="301148.B4135_4070"/>
<comment type="caution">
    <text evidence="1">The sequence shown here is derived from an EMBL/GenBank/DDBJ whole genome shotgun (WGS) entry which is preliminary data.</text>
</comment>
<dbReference type="AlphaFoldDB" id="A0A150L8L2"/>